<evidence type="ECO:0000256" key="5">
    <source>
        <dbReference type="ARBA" id="ARBA00023157"/>
    </source>
</evidence>
<keyword evidence="1" id="KW-0001">2Fe-2S</keyword>
<evidence type="ECO:0000256" key="3">
    <source>
        <dbReference type="ARBA" id="ARBA00023004"/>
    </source>
</evidence>
<dbReference type="OrthoDB" id="165343at2"/>
<dbReference type="GO" id="GO:0051537">
    <property type="term" value="F:2 iron, 2 sulfur cluster binding"/>
    <property type="evidence" value="ECO:0007669"/>
    <property type="project" value="UniProtKB-KW"/>
</dbReference>
<keyword evidence="2" id="KW-0479">Metal-binding</keyword>
<dbReference type="InterPro" id="IPR014349">
    <property type="entry name" value="Rieske_Fe-S_prot"/>
</dbReference>
<sequence length="170" mass="17731">MNSIEKGSMKRGDFLRSLGLSTSTLMAFYCLGTTMTACGSKDDDPNPDPDPDPGSGGNGVSGTTTGNNINFTVDMTKSPYTDLKTAGTGRVIGDVLVALPTTGSYVALSKICTHEGNTVGYRKNQNDIQCPVHQSEFTLTGAVKQGPAVNPLKTYTVTVSADGNTLTVKA</sequence>
<keyword evidence="4" id="KW-0411">Iron-sulfur</keyword>
<organism evidence="8 9">
    <name type="scientific">Dyadobacter soli</name>
    <dbReference type="NCBI Taxonomy" id="659014"/>
    <lineage>
        <taxon>Bacteria</taxon>
        <taxon>Pseudomonadati</taxon>
        <taxon>Bacteroidota</taxon>
        <taxon>Cytophagia</taxon>
        <taxon>Cytophagales</taxon>
        <taxon>Spirosomataceae</taxon>
        <taxon>Dyadobacter</taxon>
    </lineage>
</organism>
<dbReference type="EMBL" id="FNAN01000018">
    <property type="protein sequence ID" value="SDG41536.1"/>
    <property type="molecule type" value="Genomic_DNA"/>
</dbReference>
<evidence type="ECO:0000313" key="9">
    <source>
        <dbReference type="Proteomes" id="UP000198748"/>
    </source>
</evidence>
<evidence type="ECO:0000259" key="7">
    <source>
        <dbReference type="PROSITE" id="PS51296"/>
    </source>
</evidence>
<dbReference type="CDD" id="cd03467">
    <property type="entry name" value="Rieske"/>
    <property type="match status" value="1"/>
</dbReference>
<dbReference type="GO" id="GO:0046872">
    <property type="term" value="F:metal ion binding"/>
    <property type="evidence" value="ECO:0007669"/>
    <property type="project" value="UniProtKB-KW"/>
</dbReference>
<dbReference type="PROSITE" id="PS51296">
    <property type="entry name" value="RIESKE"/>
    <property type="match status" value="1"/>
</dbReference>
<evidence type="ECO:0000256" key="6">
    <source>
        <dbReference type="SAM" id="MobiDB-lite"/>
    </source>
</evidence>
<reference evidence="9" key="1">
    <citation type="submission" date="2016-10" db="EMBL/GenBank/DDBJ databases">
        <authorList>
            <person name="Varghese N."/>
            <person name="Submissions S."/>
        </authorList>
    </citation>
    <scope>NUCLEOTIDE SEQUENCE [LARGE SCALE GENOMIC DNA]</scope>
    <source>
        <strain evidence="9">DSM 25329</strain>
    </source>
</reference>
<feature type="region of interest" description="Disordered" evidence="6">
    <location>
        <begin position="40"/>
        <end position="68"/>
    </location>
</feature>
<dbReference type="Proteomes" id="UP000198748">
    <property type="component" value="Unassembled WGS sequence"/>
</dbReference>
<keyword evidence="5" id="KW-1015">Disulfide bond</keyword>
<evidence type="ECO:0000313" key="8">
    <source>
        <dbReference type="EMBL" id="SDG41536.1"/>
    </source>
</evidence>
<dbReference type="PANTHER" id="PTHR10134">
    <property type="entry name" value="CYTOCHROME B-C1 COMPLEX SUBUNIT RIESKE, MITOCHONDRIAL"/>
    <property type="match status" value="1"/>
</dbReference>
<accession>A0A1G7U1W3</accession>
<dbReference type="RefSeq" id="WP_090156122.1">
    <property type="nucleotide sequence ID" value="NZ_FNAN01000018.1"/>
</dbReference>
<name>A0A1G7U1W3_9BACT</name>
<dbReference type="InterPro" id="IPR036922">
    <property type="entry name" value="Rieske_2Fe-2S_sf"/>
</dbReference>
<evidence type="ECO:0000256" key="4">
    <source>
        <dbReference type="ARBA" id="ARBA00023014"/>
    </source>
</evidence>
<keyword evidence="3" id="KW-0408">Iron</keyword>
<dbReference type="AlphaFoldDB" id="A0A1G7U1W3"/>
<dbReference type="InterPro" id="IPR017941">
    <property type="entry name" value="Rieske_2Fe-2S"/>
</dbReference>
<proteinExistence type="predicted"/>
<evidence type="ECO:0000256" key="2">
    <source>
        <dbReference type="ARBA" id="ARBA00022723"/>
    </source>
</evidence>
<keyword evidence="9" id="KW-1185">Reference proteome</keyword>
<dbReference type="Pfam" id="PF00355">
    <property type="entry name" value="Rieske"/>
    <property type="match status" value="1"/>
</dbReference>
<evidence type="ECO:0000256" key="1">
    <source>
        <dbReference type="ARBA" id="ARBA00022714"/>
    </source>
</evidence>
<feature type="domain" description="Rieske" evidence="7">
    <location>
        <begin position="94"/>
        <end position="166"/>
    </location>
</feature>
<dbReference type="Gene3D" id="2.102.10.10">
    <property type="entry name" value="Rieske [2Fe-2S] iron-sulphur domain"/>
    <property type="match status" value="1"/>
</dbReference>
<dbReference type="STRING" id="659014.SAMN04487996_118128"/>
<protein>
    <submittedName>
        <fullName evidence="8">Cytochrome b6-f complex iron-sulfur subunit</fullName>
    </submittedName>
</protein>
<gene>
    <name evidence="8" type="ORF">SAMN04487996_118128</name>
</gene>
<dbReference type="SUPFAM" id="SSF50022">
    <property type="entry name" value="ISP domain"/>
    <property type="match status" value="1"/>
</dbReference>